<keyword evidence="4" id="KW-1185">Reference proteome</keyword>
<dbReference type="InParanoid" id="E0VX69"/>
<reference evidence="2" key="2">
    <citation type="submission" date="2007-04" db="EMBL/GenBank/DDBJ databases">
        <title>The genome of the human body louse.</title>
        <authorList>
            <consortium name="The Human Body Louse Genome Consortium"/>
            <person name="Kirkness E."/>
            <person name="Walenz B."/>
            <person name="Hass B."/>
            <person name="Bruggner R."/>
            <person name="Strausberg R."/>
        </authorList>
    </citation>
    <scope>NUCLEOTIDE SEQUENCE</scope>
    <source>
        <strain evidence="2">USDA</strain>
    </source>
</reference>
<evidence type="ECO:0000313" key="2">
    <source>
        <dbReference type="EMBL" id="EEB17975.1"/>
    </source>
</evidence>
<gene>
    <name evidence="3" type="primary">8236010</name>
    <name evidence="2" type="ORF">Phum_PHUM496030</name>
</gene>
<name>E0VX69_PEDHC</name>
<evidence type="ECO:0000313" key="3">
    <source>
        <dbReference type="EnsemblMetazoa" id="PHUM496030-PA"/>
    </source>
</evidence>
<dbReference type="KEGG" id="phu:Phum_PHUM496030"/>
<protein>
    <submittedName>
        <fullName evidence="2 3">Uncharacterized protein</fullName>
    </submittedName>
</protein>
<dbReference type="EnsemblMetazoa" id="PHUM496030-RA">
    <property type="protein sequence ID" value="PHUM496030-PA"/>
    <property type="gene ID" value="PHUM496030"/>
</dbReference>
<dbReference type="EMBL" id="DS235829">
    <property type="protein sequence ID" value="EEB17975.1"/>
    <property type="molecule type" value="Genomic_DNA"/>
</dbReference>
<dbReference type="Gene3D" id="2.170.270.10">
    <property type="entry name" value="SET domain"/>
    <property type="match status" value="1"/>
</dbReference>
<feature type="compositionally biased region" description="Basic and acidic residues" evidence="1">
    <location>
        <begin position="50"/>
        <end position="92"/>
    </location>
</feature>
<reference evidence="2" key="1">
    <citation type="submission" date="2007-04" db="EMBL/GenBank/DDBJ databases">
        <title>Annotation of Pediculus humanus corporis strain USDA.</title>
        <authorList>
            <person name="Kirkness E."/>
            <person name="Hannick L."/>
            <person name="Hass B."/>
            <person name="Bruggner R."/>
            <person name="Lawson D."/>
            <person name="Bidwell S."/>
            <person name="Joardar V."/>
            <person name="Caler E."/>
            <person name="Walenz B."/>
            <person name="Inman J."/>
            <person name="Schobel S."/>
            <person name="Galinsky K."/>
            <person name="Amedeo P."/>
            <person name="Strausberg R."/>
        </authorList>
    </citation>
    <scope>NUCLEOTIDE SEQUENCE</scope>
    <source>
        <strain evidence="2">USDA</strain>
    </source>
</reference>
<dbReference type="HOGENOM" id="CLU_1162373_0_0_1"/>
<organism>
    <name type="scientific">Pediculus humanus subsp. corporis</name>
    <name type="common">Body louse</name>
    <dbReference type="NCBI Taxonomy" id="121224"/>
    <lineage>
        <taxon>Eukaryota</taxon>
        <taxon>Metazoa</taxon>
        <taxon>Ecdysozoa</taxon>
        <taxon>Arthropoda</taxon>
        <taxon>Hexapoda</taxon>
        <taxon>Insecta</taxon>
        <taxon>Pterygota</taxon>
        <taxon>Neoptera</taxon>
        <taxon>Paraneoptera</taxon>
        <taxon>Psocodea</taxon>
        <taxon>Troctomorpha</taxon>
        <taxon>Phthiraptera</taxon>
        <taxon>Anoplura</taxon>
        <taxon>Pediculidae</taxon>
        <taxon>Pediculus</taxon>
    </lineage>
</organism>
<dbReference type="InterPro" id="IPR046341">
    <property type="entry name" value="SET_dom_sf"/>
</dbReference>
<evidence type="ECO:0000256" key="1">
    <source>
        <dbReference type="SAM" id="MobiDB-lite"/>
    </source>
</evidence>
<dbReference type="RefSeq" id="XP_002430713.1">
    <property type="nucleotide sequence ID" value="XM_002430668.1"/>
</dbReference>
<dbReference type="EMBL" id="AAZO01006012">
    <property type="status" value="NOT_ANNOTATED_CDS"/>
    <property type="molecule type" value="Genomic_DNA"/>
</dbReference>
<sequence length="239" mass="26985">MTRGPSVESTTETSEDLSIRRRRRGQQRVSSSSSSQQGGGGLPQDLTIVKLKEEEEENKREFYKKEDDGRDDVKDERNGKIISDRTKRKSDEENGNGNDDNDDDENVGNGEKKLKTDVVVVVNRTNENSLPATDLTEKRLSLRNAMPMTTTTTPSMPSTFRNPDDYDVSTRLRSSSNGNHVDLLSKTLIRGIPKELKVKEPGRGVWAREKIPKGTRYGPFFGKWVSDPIDGRYAWEGYE</sequence>
<dbReference type="OrthoDB" id="9368434at2759"/>
<accession>E0VX69</accession>
<evidence type="ECO:0000313" key="4">
    <source>
        <dbReference type="Proteomes" id="UP000009046"/>
    </source>
</evidence>
<dbReference type="AlphaFoldDB" id="E0VX69"/>
<proteinExistence type="predicted"/>
<dbReference type="Proteomes" id="UP000009046">
    <property type="component" value="Unassembled WGS sequence"/>
</dbReference>
<feature type="region of interest" description="Disordered" evidence="1">
    <location>
        <begin position="1"/>
        <end position="112"/>
    </location>
</feature>
<reference evidence="3" key="3">
    <citation type="submission" date="2021-02" db="UniProtKB">
        <authorList>
            <consortium name="EnsemblMetazoa"/>
        </authorList>
    </citation>
    <scope>IDENTIFICATION</scope>
    <source>
        <strain evidence="3">USDA</strain>
    </source>
</reference>
<dbReference type="VEuPathDB" id="VectorBase:PHUM496030"/>
<dbReference type="GeneID" id="8236010"/>
<feature type="compositionally biased region" description="Low complexity" evidence="1">
    <location>
        <begin position="27"/>
        <end position="36"/>
    </location>
</feature>
<dbReference type="CTD" id="8236010"/>